<dbReference type="AlphaFoldDB" id="A0A2P2MWI0"/>
<feature type="chain" id="PRO_5015115883" evidence="1">
    <location>
        <begin position="25"/>
        <end position="51"/>
    </location>
</feature>
<reference evidence="2" key="1">
    <citation type="submission" date="2018-02" db="EMBL/GenBank/DDBJ databases">
        <title>Rhizophora mucronata_Transcriptome.</title>
        <authorList>
            <person name="Meera S.P."/>
            <person name="Sreeshan A."/>
            <person name="Augustine A."/>
        </authorList>
    </citation>
    <scope>NUCLEOTIDE SEQUENCE</scope>
    <source>
        <tissue evidence="2">Leaf</tissue>
    </source>
</reference>
<proteinExistence type="predicted"/>
<evidence type="ECO:0000313" key="2">
    <source>
        <dbReference type="EMBL" id="MBX34586.1"/>
    </source>
</evidence>
<protein>
    <submittedName>
        <fullName evidence="2">Uncharacterized protein</fullName>
    </submittedName>
</protein>
<feature type="signal peptide" evidence="1">
    <location>
        <begin position="1"/>
        <end position="24"/>
    </location>
</feature>
<keyword evidence="1" id="KW-0732">Signal</keyword>
<accession>A0A2P2MWI0</accession>
<name>A0A2P2MWI0_RHIMU</name>
<sequence>MCLPLWALAAWVKPPLLRMSTVSAECLIVLIRRPGYVFQKNSMFPRLQKIF</sequence>
<organism evidence="2">
    <name type="scientific">Rhizophora mucronata</name>
    <name type="common">Asiatic mangrove</name>
    <dbReference type="NCBI Taxonomy" id="61149"/>
    <lineage>
        <taxon>Eukaryota</taxon>
        <taxon>Viridiplantae</taxon>
        <taxon>Streptophyta</taxon>
        <taxon>Embryophyta</taxon>
        <taxon>Tracheophyta</taxon>
        <taxon>Spermatophyta</taxon>
        <taxon>Magnoliopsida</taxon>
        <taxon>eudicotyledons</taxon>
        <taxon>Gunneridae</taxon>
        <taxon>Pentapetalae</taxon>
        <taxon>rosids</taxon>
        <taxon>fabids</taxon>
        <taxon>Malpighiales</taxon>
        <taxon>Rhizophoraceae</taxon>
        <taxon>Rhizophora</taxon>
    </lineage>
</organism>
<evidence type="ECO:0000256" key="1">
    <source>
        <dbReference type="SAM" id="SignalP"/>
    </source>
</evidence>
<dbReference type="EMBL" id="GGEC01054102">
    <property type="protein sequence ID" value="MBX34586.1"/>
    <property type="molecule type" value="Transcribed_RNA"/>
</dbReference>